<name>A0A177ETJ7_9EURO</name>
<sequence>MTAHKFKRLVRFEDSSRTVHYGEVPASHGWSDDLTGLSVPTYSGGLPWESGFKLTGTTATIAKVLRPIETTPIVYGVGLNYRQHAEEAKVKLVRPNYGNKPTNSPNKIPLPPYPMIFVKGAGSSALADPYEDIPIHKEAQFMDYEGELTIIFGKKAKDLTESDNVADYLLGYTVGNDVSSRYWQDPVRAGGQHGYAKAFDKFAPIGPILVSPAQIPDPTTLTMRTIVNGQQRQITKTDDLIFDIPAIVRHLTRGRTIEPGTVVLTGTPSGVAAFMKPPAWLQNGDVVEVEISEIGKIRNKMVFDSAS</sequence>
<dbReference type="Proteomes" id="UP000077002">
    <property type="component" value="Unassembled WGS sequence"/>
</dbReference>
<dbReference type="OrthoDB" id="4126083at2759"/>
<feature type="domain" description="Fumarylacetoacetase-like C-terminal" evidence="3">
    <location>
        <begin position="74"/>
        <end position="301"/>
    </location>
</feature>
<gene>
    <name evidence="4" type="ORF">AYO21_10539</name>
</gene>
<dbReference type="SUPFAM" id="SSF56529">
    <property type="entry name" value="FAH"/>
    <property type="match status" value="1"/>
</dbReference>
<organism evidence="4 5">
    <name type="scientific">Fonsecaea monophora</name>
    <dbReference type="NCBI Taxonomy" id="254056"/>
    <lineage>
        <taxon>Eukaryota</taxon>
        <taxon>Fungi</taxon>
        <taxon>Dikarya</taxon>
        <taxon>Ascomycota</taxon>
        <taxon>Pezizomycotina</taxon>
        <taxon>Eurotiomycetes</taxon>
        <taxon>Chaetothyriomycetidae</taxon>
        <taxon>Chaetothyriales</taxon>
        <taxon>Herpotrichiellaceae</taxon>
        <taxon>Fonsecaea</taxon>
    </lineage>
</organism>
<dbReference type="RefSeq" id="XP_022507220.1">
    <property type="nucleotide sequence ID" value="XM_022660454.1"/>
</dbReference>
<proteinExistence type="inferred from homology"/>
<comment type="similarity">
    <text evidence="1">Belongs to the FAH family.</text>
</comment>
<dbReference type="GO" id="GO:0006107">
    <property type="term" value="P:oxaloacetate metabolic process"/>
    <property type="evidence" value="ECO:0007669"/>
    <property type="project" value="UniProtKB-ARBA"/>
</dbReference>
<dbReference type="FunFam" id="3.90.850.10:FF:000002">
    <property type="entry name" value="2-hydroxyhepta-2,4-diene-1,7-dioate isomerase"/>
    <property type="match status" value="1"/>
</dbReference>
<evidence type="ECO:0000256" key="2">
    <source>
        <dbReference type="ARBA" id="ARBA00022723"/>
    </source>
</evidence>
<protein>
    <recommendedName>
        <fullName evidence="3">Fumarylacetoacetase-like C-terminal domain-containing protein</fullName>
    </recommendedName>
</protein>
<dbReference type="GO" id="GO:0050163">
    <property type="term" value="F:oxaloacetate tautomerase activity"/>
    <property type="evidence" value="ECO:0007669"/>
    <property type="project" value="UniProtKB-ARBA"/>
</dbReference>
<evidence type="ECO:0000313" key="5">
    <source>
        <dbReference type="Proteomes" id="UP000077002"/>
    </source>
</evidence>
<evidence type="ECO:0000313" key="4">
    <source>
        <dbReference type="EMBL" id="OAG35268.1"/>
    </source>
</evidence>
<dbReference type="InterPro" id="IPR011234">
    <property type="entry name" value="Fumarylacetoacetase-like_C"/>
</dbReference>
<comment type="caution">
    <text evidence="4">The sequence shown here is derived from an EMBL/GenBank/DDBJ whole genome shotgun (WGS) entry which is preliminary data.</text>
</comment>
<dbReference type="InterPro" id="IPR036663">
    <property type="entry name" value="Fumarylacetoacetase_C_sf"/>
</dbReference>
<accession>A0A177ETJ7</accession>
<keyword evidence="2" id="KW-0479">Metal-binding</keyword>
<reference evidence="4 5" key="1">
    <citation type="submission" date="2016-03" db="EMBL/GenBank/DDBJ databases">
        <title>Draft genome sequence of the Fonsecaea monophora CBS 269.37.</title>
        <authorList>
            <person name="Bombassaro A."/>
            <person name="Vinicius W.A."/>
            <person name="De Hoog S."/>
            <person name="Sun J."/>
            <person name="Souza E.M."/>
            <person name="Raittz R.T."/>
            <person name="Costa F."/>
            <person name="Leao A.C."/>
            <person name="Tadra-Sfeir M.Z."/>
            <person name="Baura V."/>
            <person name="Balsanelli E."/>
            <person name="Pedrosa F.O."/>
            <person name="Moreno L.F."/>
            <person name="Steffens M.B."/>
            <person name="Xi L."/>
            <person name="Bocca A.L."/>
            <person name="Felipe M.S."/>
            <person name="Teixeira M."/>
            <person name="Telles Filho F.Q."/>
            <person name="Azevedo C.M."/>
            <person name="Gomes R."/>
            <person name="Vicente V.A."/>
        </authorList>
    </citation>
    <scope>NUCLEOTIDE SEQUENCE [LARGE SCALE GENOMIC DNA]</scope>
    <source>
        <strain evidence="4 5">CBS 269.37</strain>
    </source>
</reference>
<dbReference type="AlphaFoldDB" id="A0A177ETJ7"/>
<dbReference type="GeneID" id="34605656"/>
<dbReference type="PANTHER" id="PTHR11820">
    <property type="entry name" value="ACYLPYRUVASE"/>
    <property type="match status" value="1"/>
</dbReference>
<evidence type="ECO:0000259" key="3">
    <source>
        <dbReference type="Pfam" id="PF01557"/>
    </source>
</evidence>
<keyword evidence="5" id="KW-1185">Reference proteome</keyword>
<dbReference type="Pfam" id="PF01557">
    <property type="entry name" value="FAA_hydrolase"/>
    <property type="match status" value="1"/>
</dbReference>
<evidence type="ECO:0000256" key="1">
    <source>
        <dbReference type="ARBA" id="ARBA00010211"/>
    </source>
</evidence>
<dbReference type="EMBL" id="LVKK01000123">
    <property type="protein sequence ID" value="OAG35268.1"/>
    <property type="molecule type" value="Genomic_DNA"/>
</dbReference>
<dbReference type="GO" id="GO:0046872">
    <property type="term" value="F:metal ion binding"/>
    <property type="evidence" value="ECO:0007669"/>
    <property type="project" value="UniProtKB-KW"/>
</dbReference>
<dbReference type="Gene3D" id="3.90.850.10">
    <property type="entry name" value="Fumarylacetoacetase-like, C-terminal domain"/>
    <property type="match status" value="1"/>
</dbReference>